<evidence type="ECO:0008006" key="4">
    <source>
        <dbReference type="Google" id="ProtNLM"/>
    </source>
</evidence>
<feature type="compositionally biased region" description="Low complexity" evidence="1">
    <location>
        <begin position="104"/>
        <end position="135"/>
    </location>
</feature>
<feature type="compositionally biased region" description="Polar residues" evidence="1">
    <location>
        <begin position="595"/>
        <end position="614"/>
    </location>
</feature>
<feature type="region of interest" description="Disordered" evidence="1">
    <location>
        <begin position="595"/>
        <end position="623"/>
    </location>
</feature>
<proteinExistence type="predicted"/>
<keyword evidence="3" id="KW-1185">Reference proteome</keyword>
<gene>
    <name evidence="2" type="ORF">N0V93_000720</name>
</gene>
<feature type="compositionally biased region" description="Polar residues" evidence="1">
    <location>
        <begin position="719"/>
        <end position="731"/>
    </location>
</feature>
<evidence type="ECO:0000313" key="3">
    <source>
        <dbReference type="Proteomes" id="UP001140453"/>
    </source>
</evidence>
<dbReference type="Proteomes" id="UP001140453">
    <property type="component" value="Unassembled WGS sequence"/>
</dbReference>
<feature type="region of interest" description="Disordered" evidence="1">
    <location>
        <begin position="719"/>
        <end position="738"/>
    </location>
</feature>
<feature type="region of interest" description="Disordered" evidence="1">
    <location>
        <begin position="34"/>
        <end position="305"/>
    </location>
</feature>
<comment type="caution">
    <text evidence="2">The sequence shown here is derived from an EMBL/GenBank/DDBJ whole genome shotgun (WGS) entry which is preliminary data.</text>
</comment>
<reference evidence="2" key="1">
    <citation type="submission" date="2022-10" db="EMBL/GenBank/DDBJ databases">
        <title>Tapping the CABI collections for fungal endophytes: first genome assemblies for Collariella, Neodidymelliopsis, Ascochyta clinopodiicola, Didymella pomorum, Didymosphaeria variabile, Neocosmospora piperis and Neocucurbitaria cava.</title>
        <authorList>
            <person name="Hill R."/>
        </authorList>
    </citation>
    <scope>NUCLEOTIDE SEQUENCE</scope>
    <source>
        <strain evidence="2">IMI 355082</strain>
    </source>
</reference>
<protein>
    <recommendedName>
        <fullName evidence="4">ORP1 like protein</fullName>
    </recommendedName>
</protein>
<accession>A0A9W9D214</accession>
<feature type="region of interest" description="Disordered" evidence="1">
    <location>
        <begin position="481"/>
        <end position="504"/>
    </location>
</feature>
<evidence type="ECO:0000313" key="2">
    <source>
        <dbReference type="EMBL" id="KAJ4396501.1"/>
    </source>
</evidence>
<sequence length="777" mass="85407">MNVTSLLNTAAHAAGKLSNDMSGVSDEGNMAMLQAQGSGMGGGRTGDQRLPVRSRTPWTGDGYSLGLNMKNQQAPRPFNPEFTPADSSVGSTSPKSPKHKSSDSRSSMSSYTTMASTNSSHSRSHSRISSLSTVSEYQPLSSYGSESTPTERRLSGHEVGMSCPTVVEIQPPSPRREEVSFDVSDNDEAMNSDRARSPSDAILMRNRLGGSASPSDSKLGSFLHPDSPSSMSARTHKRTVSAPDFPSLSRPSHYPSFGPMAEPTPPKSPTQGEHSSMGDDANGTAGVDQSVQDNGTPPEPEQPTCMFVQPCTTGSTLRKAISHIFGRNKLCTKSIPAHIWVHYCRKHYQRSRYRNANDYALRQVDLVLLQINKVQGWSDDNTKYNRRGDGVLKHWTLQARKREAKRLQDSETRKRRYTEEDEDDEDGMGSGTAIPSWLQPCLNQNYPTARMLEIVQEIKDHMEAGDISQIPDIEVLPEILTDGNESRPKPTTRRTSSAGGHRHTKSEIFRTPSMSSYNARFGSMDNKRMRSGVSPFYPMQTLAHRPSQVMSMNQSYTYGMPANNGFATIAENQADHSYWSGSGGYGTNSVLPQPVSQRGSSLPNQETTNMQQPFAPQGRPSLHARSMSETPAMRTTGYPPNEFRFPAQGVNNYNGQQQADMFGNMSMSPQASQYGYQAPPNQGYYGMAPRPESQDGGYNPYYQQTQEWVAPRGQHSRVQSTPSIHQHQSTIPGGPPPMPAVSGPQSMLPSMHSMGGHQQQMYSTGQQGYGDFQQGRF</sequence>
<name>A0A9W9D214_9PEZI</name>
<dbReference type="EMBL" id="JAPEVB010000001">
    <property type="protein sequence ID" value="KAJ4396501.1"/>
    <property type="molecule type" value="Genomic_DNA"/>
</dbReference>
<feature type="compositionally biased region" description="Polar residues" evidence="1">
    <location>
        <begin position="136"/>
        <end position="148"/>
    </location>
</feature>
<feature type="compositionally biased region" description="Polar residues" evidence="1">
    <location>
        <begin position="756"/>
        <end position="766"/>
    </location>
</feature>
<organism evidence="2 3">
    <name type="scientific">Gnomoniopsis smithogilvyi</name>
    <dbReference type="NCBI Taxonomy" id="1191159"/>
    <lineage>
        <taxon>Eukaryota</taxon>
        <taxon>Fungi</taxon>
        <taxon>Dikarya</taxon>
        <taxon>Ascomycota</taxon>
        <taxon>Pezizomycotina</taxon>
        <taxon>Sordariomycetes</taxon>
        <taxon>Sordariomycetidae</taxon>
        <taxon>Diaporthales</taxon>
        <taxon>Gnomoniaceae</taxon>
        <taxon>Gnomoniopsis</taxon>
    </lineage>
</organism>
<feature type="region of interest" description="Disordered" evidence="1">
    <location>
        <begin position="752"/>
        <end position="777"/>
    </location>
</feature>
<dbReference type="OrthoDB" id="4161595at2759"/>
<evidence type="ECO:0000256" key="1">
    <source>
        <dbReference type="SAM" id="MobiDB-lite"/>
    </source>
</evidence>
<dbReference type="AlphaFoldDB" id="A0A9W9D214"/>
<feature type="region of interest" description="Disordered" evidence="1">
    <location>
        <begin position="402"/>
        <end position="436"/>
    </location>
</feature>